<evidence type="ECO:0000313" key="3">
    <source>
        <dbReference type="Proteomes" id="UP000824782"/>
    </source>
</evidence>
<feature type="region of interest" description="Disordered" evidence="1">
    <location>
        <begin position="15"/>
        <end position="42"/>
    </location>
</feature>
<dbReference type="Proteomes" id="UP000824782">
    <property type="component" value="Unassembled WGS sequence"/>
</dbReference>
<keyword evidence="3" id="KW-1185">Reference proteome</keyword>
<feature type="compositionally biased region" description="Pro residues" evidence="1">
    <location>
        <begin position="84"/>
        <end position="96"/>
    </location>
</feature>
<sequence length="96" mass="10033">MSSLCWARYSVRIRGKPGGTLLPPHQHSRLSSPTASGTATLPPATTLAALPQALSTHCLPLPPRMTQPTDLGAPARPILRSSCPPDPPLLPPNIAS</sequence>
<proteinExistence type="predicted"/>
<organism evidence="2 3">
    <name type="scientific">Engystomops pustulosus</name>
    <name type="common">Tungara frog</name>
    <name type="synonym">Physalaemus pustulosus</name>
    <dbReference type="NCBI Taxonomy" id="76066"/>
    <lineage>
        <taxon>Eukaryota</taxon>
        <taxon>Metazoa</taxon>
        <taxon>Chordata</taxon>
        <taxon>Craniata</taxon>
        <taxon>Vertebrata</taxon>
        <taxon>Euteleostomi</taxon>
        <taxon>Amphibia</taxon>
        <taxon>Batrachia</taxon>
        <taxon>Anura</taxon>
        <taxon>Neobatrachia</taxon>
        <taxon>Hyloidea</taxon>
        <taxon>Leptodactylidae</taxon>
        <taxon>Leiuperinae</taxon>
        <taxon>Engystomops</taxon>
    </lineage>
</organism>
<evidence type="ECO:0000313" key="2">
    <source>
        <dbReference type="EMBL" id="KAG8544254.1"/>
    </source>
</evidence>
<reference evidence="2" key="1">
    <citation type="thesis" date="2020" institute="ProQuest LLC" country="789 East Eisenhower Parkway, Ann Arbor, MI, USA">
        <title>Comparative Genomics and Chromosome Evolution.</title>
        <authorList>
            <person name="Mudd A.B."/>
        </authorList>
    </citation>
    <scope>NUCLEOTIDE SEQUENCE</scope>
    <source>
        <strain evidence="2">237g6f4</strain>
        <tissue evidence="2">Blood</tissue>
    </source>
</reference>
<accession>A0AAV6Z3W5</accession>
<name>A0AAV6Z3W5_ENGPU</name>
<dbReference type="AlphaFoldDB" id="A0AAV6Z3W5"/>
<dbReference type="EMBL" id="WNYA01002461">
    <property type="protein sequence ID" value="KAG8544254.1"/>
    <property type="molecule type" value="Genomic_DNA"/>
</dbReference>
<protein>
    <submittedName>
        <fullName evidence="2">Uncharacterized protein</fullName>
    </submittedName>
</protein>
<gene>
    <name evidence="2" type="ORF">GDO81_022845</name>
</gene>
<feature type="region of interest" description="Disordered" evidence="1">
    <location>
        <begin position="58"/>
        <end position="96"/>
    </location>
</feature>
<comment type="caution">
    <text evidence="2">The sequence shown here is derived from an EMBL/GenBank/DDBJ whole genome shotgun (WGS) entry which is preliminary data.</text>
</comment>
<feature type="compositionally biased region" description="Low complexity" evidence="1">
    <location>
        <begin position="30"/>
        <end position="42"/>
    </location>
</feature>
<evidence type="ECO:0000256" key="1">
    <source>
        <dbReference type="SAM" id="MobiDB-lite"/>
    </source>
</evidence>